<accession>A0ABR1J548</accession>
<evidence type="ECO:0000256" key="6">
    <source>
        <dbReference type="ARBA" id="ARBA00023136"/>
    </source>
</evidence>
<reference evidence="8 9" key="1">
    <citation type="submission" date="2024-01" db="EMBL/GenBank/DDBJ databases">
        <title>A draft genome for the cacao thread blight pathogen Marasmiellus scandens.</title>
        <authorList>
            <person name="Baruah I.K."/>
            <person name="Leung J."/>
            <person name="Bukari Y."/>
            <person name="Amoako-Attah I."/>
            <person name="Meinhardt L.W."/>
            <person name="Bailey B.A."/>
            <person name="Cohen S.P."/>
        </authorList>
    </citation>
    <scope>NUCLEOTIDE SEQUENCE [LARGE SCALE GENOMIC DNA]</scope>
    <source>
        <strain evidence="8 9">GH-19</strain>
    </source>
</reference>
<dbReference type="PANTHER" id="PTHR31107:SF2">
    <property type="entry name" value="CYTOCHROME C OXIDASE ASSEMBLY FACTOR 8"/>
    <property type="match status" value="1"/>
</dbReference>
<proteinExistence type="inferred from homology"/>
<feature type="region of interest" description="Disordered" evidence="7">
    <location>
        <begin position="42"/>
        <end position="76"/>
    </location>
</feature>
<evidence type="ECO:0000256" key="7">
    <source>
        <dbReference type="SAM" id="MobiDB-lite"/>
    </source>
</evidence>
<keyword evidence="4" id="KW-0809">Transit peptide</keyword>
<comment type="similarity">
    <text evidence="2">Belongs to the COA8 family.</text>
</comment>
<evidence type="ECO:0008006" key="10">
    <source>
        <dbReference type="Google" id="ProtNLM"/>
    </source>
</evidence>
<dbReference type="EMBL" id="JBANRG010000044">
    <property type="protein sequence ID" value="KAK7446384.1"/>
    <property type="molecule type" value="Genomic_DNA"/>
</dbReference>
<sequence length="179" mass="20759">MLSLSRPRGSFTRFPRRLLHTSSPCSGALVGPPDPISHLRPVIYNDVPKPPPPSLRHHPYSLSEFDPESERNQSPHELHWKLQRQQLDDLNQNFWLDSNCRFEAAKQAVIESLPSSSTALDKERALSEFYKHWLMQERSRLDEYTDGWRSRNVACILLSARVHWQNFASALVKLVTFSR</sequence>
<dbReference type="Pfam" id="PF10231">
    <property type="entry name" value="COA8"/>
    <property type="match status" value="1"/>
</dbReference>
<evidence type="ECO:0000313" key="8">
    <source>
        <dbReference type="EMBL" id="KAK7446384.1"/>
    </source>
</evidence>
<evidence type="ECO:0000256" key="3">
    <source>
        <dbReference type="ARBA" id="ARBA00022792"/>
    </source>
</evidence>
<evidence type="ECO:0000256" key="2">
    <source>
        <dbReference type="ARBA" id="ARBA00005453"/>
    </source>
</evidence>
<keyword evidence="6" id="KW-0472">Membrane</keyword>
<dbReference type="Proteomes" id="UP001498398">
    <property type="component" value="Unassembled WGS sequence"/>
</dbReference>
<keyword evidence="9" id="KW-1185">Reference proteome</keyword>
<gene>
    <name evidence="8" type="ORF">VKT23_014589</name>
</gene>
<comment type="caution">
    <text evidence="8">The sequence shown here is derived from an EMBL/GenBank/DDBJ whole genome shotgun (WGS) entry which is preliminary data.</text>
</comment>
<keyword evidence="3" id="KW-0999">Mitochondrion inner membrane</keyword>
<evidence type="ECO:0000256" key="1">
    <source>
        <dbReference type="ARBA" id="ARBA00004443"/>
    </source>
</evidence>
<evidence type="ECO:0000256" key="5">
    <source>
        <dbReference type="ARBA" id="ARBA00023128"/>
    </source>
</evidence>
<name>A0ABR1J548_9AGAR</name>
<keyword evidence="5" id="KW-0496">Mitochondrion</keyword>
<comment type="subcellular location">
    <subcellularLocation>
        <location evidence="1">Mitochondrion inner membrane</location>
        <topology evidence="1">Peripheral membrane protein</topology>
        <orientation evidence="1">Matrix side</orientation>
    </subcellularLocation>
</comment>
<organism evidence="8 9">
    <name type="scientific">Marasmiellus scandens</name>
    <dbReference type="NCBI Taxonomy" id="2682957"/>
    <lineage>
        <taxon>Eukaryota</taxon>
        <taxon>Fungi</taxon>
        <taxon>Dikarya</taxon>
        <taxon>Basidiomycota</taxon>
        <taxon>Agaricomycotina</taxon>
        <taxon>Agaricomycetes</taxon>
        <taxon>Agaricomycetidae</taxon>
        <taxon>Agaricales</taxon>
        <taxon>Marasmiineae</taxon>
        <taxon>Omphalotaceae</taxon>
        <taxon>Marasmiellus</taxon>
    </lineage>
</organism>
<protein>
    <recommendedName>
        <fullName evidence="10">Apoptogenic protein 1, mitochondrial</fullName>
    </recommendedName>
</protein>
<evidence type="ECO:0000313" key="9">
    <source>
        <dbReference type="Proteomes" id="UP001498398"/>
    </source>
</evidence>
<dbReference type="PANTHER" id="PTHR31107">
    <property type="entry name" value="APOPTOGENIC PROTEIN 1, MITOCHONDRIAL"/>
    <property type="match status" value="1"/>
</dbReference>
<dbReference type="InterPro" id="IPR018796">
    <property type="entry name" value="COA8"/>
</dbReference>
<evidence type="ECO:0000256" key="4">
    <source>
        <dbReference type="ARBA" id="ARBA00022946"/>
    </source>
</evidence>